<comment type="caution">
    <text evidence="1">The sequence shown here is derived from an EMBL/GenBank/DDBJ whole genome shotgun (WGS) entry which is preliminary data.</text>
</comment>
<evidence type="ECO:0000313" key="2">
    <source>
        <dbReference type="Proteomes" id="UP001628179"/>
    </source>
</evidence>
<dbReference type="EMBL" id="BAAFSV010000003">
    <property type="protein sequence ID" value="GAB1316797.1"/>
    <property type="molecule type" value="Genomic_DNA"/>
</dbReference>
<dbReference type="RefSeq" id="XP_070918528.1">
    <property type="nucleotide sequence ID" value="XM_071062427.1"/>
</dbReference>
<protein>
    <submittedName>
        <fullName evidence="1">Uncharacterized protein</fullName>
    </submittedName>
</protein>
<sequence length="252" mass="28337">MTLVLMTIKSDRASSFPPRYEWTPEKRDYFAAYMGQVLKGWANVTELAVSKLFDGSEESIAQLISLISDGKMIEGYTNGHAPPKEMSQTERIEKVMKIFYAYTIPAMWETAAVGVFVMDSGYSCNHQDPVTPRYLSADTAHGTWHCYKDKLYYLAHIAREAQNREQGTCGDVGCIPQWHYTDNQFSKPPGLDSLGAYDGITLRELVEGPVNTYKSNGRRNRASVAKASETITVHYLENDDITLPGFIRIPVD</sequence>
<keyword evidence="2" id="KW-1185">Reference proteome</keyword>
<evidence type="ECO:0000313" key="1">
    <source>
        <dbReference type="EMBL" id="GAB1316797.1"/>
    </source>
</evidence>
<dbReference type="Proteomes" id="UP001628179">
    <property type="component" value="Unassembled WGS sequence"/>
</dbReference>
<dbReference type="GeneID" id="98177750"/>
<reference evidence="1 2" key="1">
    <citation type="submission" date="2024-09" db="EMBL/GenBank/DDBJ databases">
        <title>Itraconazole resistance in Madurella fahalii resulting from another homologue of gene encoding cytochrome P450 14-alpha sterol demethylase (CYP51).</title>
        <authorList>
            <person name="Yoshioka I."/>
            <person name="Fahal A.H."/>
            <person name="Kaneko S."/>
            <person name="Yaguchi T."/>
        </authorList>
    </citation>
    <scope>NUCLEOTIDE SEQUENCE [LARGE SCALE GENOMIC DNA]</scope>
    <source>
        <strain evidence="1 2">IFM 68171</strain>
    </source>
</reference>
<gene>
    <name evidence="1" type="ORF">MFIFM68171_07007</name>
</gene>
<name>A0ABQ0GGD3_9PEZI</name>
<accession>A0ABQ0GGD3</accession>
<proteinExistence type="predicted"/>
<organism evidence="1 2">
    <name type="scientific">Madurella fahalii</name>
    <dbReference type="NCBI Taxonomy" id="1157608"/>
    <lineage>
        <taxon>Eukaryota</taxon>
        <taxon>Fungi</taxon>
        <taxon>Dikarya</taxon>
        <taxon>Ascomycota</taxon>
        <taxon>Pezizomycotina</taxon>
        <taxon>Sordariomycetes</taxon>
        <taxon>Sordariomycetidae</taxon>
        <taxon>Sordariales</taxon>
        <taxon>Sordariales incertae sedis</taxon>
        <taxon>Madurella</taxon>
    </lineage>
</organism>